<accession>F3QUP6</accession>
<comment type="caution">
    <text evidence="2">The sequence shown here is derived from an EMBL/GenBank/DDBJ whole genome shotgun (WGS) entry which is preliminary data.</text>
</comment>
<sequence length="42" mass="4731">MIFGGTSNGIKTGCDGKESLVFQFCFFYLLLFSIQDFLTRGK</sequence>
<evidence type="ECO:0000313" key="2">
    <source>
        <dbReference type="EMBL" id="EGG53708.1"/>
    </source>
</evidence>
<keyword evidence="1" id="KW-1133">Transmembrane helix</keyword>
<keyword evidence="3" id="KW-1185">Reference proteome</keyword>
<organism evidence="2 3">
    <name type="scientific">Paraprevotella xylaniphila YIT 11841</name>
    <dbReference type="NCBI Taxonomy" id="762982"/>
    <lineage>
        <taxon>Bacteria</taxon>
        <taxon>Pseudomonadati</taxon>
        <taxon>Bacteroidota</taxon>
        <taxon>Bacteroidia</taxon>
        <taxon>Bacteroidales</taxon>
        <taxon>Prevotellaceae</taxon>
        <taxon>Paraprevotella</taxon>
    </lineage>
</organism>
<evidence type="ECO:0000256" key="1">
    <source>
        <dbReference type="SAM" id="Phobius"/>
    </source>
</evidence>
<dbReference type="EMBL" id="AFBR01000053">
    <property type="protein sequence ID" value="EGG53708.1"/>
    <property type="molecule type" value="Genomic_DNA"/>
</dbReference>
<dbReference type="AlphaFoldDB" id="F3QUP6"/>
<proteinExistence type="predicted"/>
<keyword evidence="1" id="KW-0472">Membrane</keyword>
<keyword evidence="1" id="KW-0812">Transmembrane</keyword>
<name>F3QUP6_9BACT</name>
<reference evidence="2 3" key="1">
    <citation type="submission" date="2011-02" db="EMBL/GenBank/DDBJ databases">
        <authorList>
            <person name="Weinstock G."/>
            <person name="Sodergren E."/>
            <person name="Clifton S."/>
            <person name="Fulton L."/>
            <person name="Fulton B."/>
            <person name="Courtney L."/>
            <person name="Fronick C."/>
            <person name="Harrison M."/>
            <person name="Strong C."/>
            <person name="Farmer C."/>
            <person name="Delahaunty K."/>
            <person name="Markovic C."/>
            <person name="Hall O."/>
            <person name="Minx P."/>
            <person name="Tomlinson C."/>
            <person name="Mitreva M."/>
            <person name="Hou S."/>
            <person name="Chen J."/>
            <person name="Wollam A."/>
            <person name="Pepin K.H."/>
            <person name="Johnson M."/>
            <person name="Bhonagiri V."/>
            <person name="Zhang X."/>
            <person name="Suruliraj S."/>
            <person name="Warren W."/>
            <person name="Chinwalla A."/>
            <person name="Mardis E.R."/>
            <person name="Wilson R.K."/>
        </authorList>
    </citation>
    <scope>NUCLEOTIDE SEQUENCE [LARGE SCALE GENOMIC DNA]</scope>
    <source>
        <strain evidence="2 3">YIT 11841</strain>
    </source>
</reference>
<feature type="transmembrane region" description="Helical" evidence="1">
    <location>
        <begin position="20"/>
        <end position="38"/>
    </location>
</feature>
<protein>
    <submittedName>
        <fullName evidence="2">Uncharacterized protein</fullName>
    </submittedName>
</protein>
<dbReference type="HOGENOM" id="CLU_3255367_0_0_10"/>
<gene>
    <name evidence="2" type="ORF">HMPREF9442_01919</name>
</gene>
<evidence type="ECO:0000313" key="3">
    <source>
        <dbReference type="Proteomes" id="UP000005546"/>
    </source>
</evidence>
<dbReference type="STRING" id="762982.HMPREF9442_01919"/>
<dbReference type="Proteomes" id="UP000005546">
    <property type="component" value="Unassembled WGS sequence"/>
</dbReference>